<evidence type="ECO:0000256" key="5">
    <source>
        <dbReference type="ARBA" id="ARBA00022771"/>
    </source>
</evidence>
<accession>A0AAV1J1X0</accession>
<evidence type="ECO:0000256" key="12">
    <source>
        <dbReference type="SAM" id="MobiDB-lite"/>
    </source>
</evidence>
<feature type="domain" description="C2H2-type" evidence="13">
    <location>
        <begin position="480"/>
        <end position="507"/>
    </location>
</feature>
<feature type="domain" description="C2H2-type" evidence="13">
    <location>
        <begin position="536"/>
        <end position="564"/>
    </location>
</feature>
<evidence type="ECO:0000313" key="15">
    <source>
        <dbReference type="Proteomes" id="UP001497472"/>
    </source>
</evidence>
<evidence type="ECO:0000256" key="7">
    <source>
        <dbReference type="ARBA" id="ARBA00023015"/>
    </source>
</evidence>
<evidence type="ECO:0000259" key="13">
    <source>
        <dbReference type="PROSITE" id="PS50157"/>
    </source>
</evidence>
<keyword evidence="15" id="KW-1185">Reference proteome</keyword>
<dbReference type="PROSITE" id="PS50157">
    <property type="entry name" value="ZINC_FINGER_C2H2_2"/>
    <property type="match status" value="8"/>
</dbReference>
<dbReference type="Pfam" id="PF13894">
    <property type="entry name" value="zf-C2H2_4"/>
    <property type="match status" value="1"/>
</dbReference>
<keyword evidence="8" id="KW-0238">DNA-binding</keyword>
<dbReference type="Gene3D" id="3.30.160.60">
    <property type="entry name" value="Classic Zinc Finger"/>
    <property type="match status" value="7"/>
</dbReference>
<feature type="domain" description="C2H2-type" evidence="13">
    <location>
        <begin position="366"/>
        <end position="395"/>
    </location>
</feature>
<dbReference type="Pfam" id="PF12874">
    <property type="entry name" value="zf-met"/>
    <property type="match status" value="1"/>
</dbReference>
<dbReference type="GO" id="GO:0001228">
    <property type="term" value="F:DNA-binding transcription activator activity, RNA polymerase II-specific"/>
    <property type="evidence" value="ECO:0007669"/>
    <property type="project" value="TreeGrafter"/>
</dbReference>
<dbReference type="PANTHER" id="PTHR24376:SF216">
    <property type="entry name" value="ZINC FINGER PROTEIN 420-LIKE"/>
    <property type="match status" value="1"/>
</dbReference>
<dbReference type="InterPro" id="IPR013087">
    <property type="entry name" value="Znf_C2H2_type"/>
</dbReference>
<dbReference type="GO" id="GO:0005634">
    <property type="term" value="C:nucleus"/>
    <property type="evidence" value="ECO:0007669"/>
    <property type="project" value="UniProtKB-SubCell"/>
</dbReference>
<feature type="domain" description="C2H2-type" evidence="13">
    <location>
        <begin position="295"/>
        <end position="323"/>
    </location>
</feature>
<feature type="region of interest" description="Disordered" evidence="12">
    <location>
        <begin position="108"/>
        <end position="141"/>
    </location>
</feature>
<dbReference type="AlphaFoldDB" id="A0AAV1J1X0"/>
<reference evidence="14 15" key="1">
    <citation type="submission" date="2023-11" db="EMBL/GenBank/DDBJ databases">
        <authorList>
            <person name="Okamura Y."/>
        </authorList>
    </citation>
    <scope>NUCLEOTIDE SEQUENCE [LARGE SCALE GENOMIC DNA]</scope>
</reference>
<comment type="subcellular location">
    <subcellularLocation>
        <location evidence="2">Nucleus</location>
    </subcellularLocation>
</comment>
<evidence type="ECO:0000256" key="4">
    <source>
        <dbReference type="ARBA" id="ARBA00022737"/>
    </source>
</evidence>
<sequence>MDVKLSILKANSLGHYYEVLTGKNITDKHIRKVDRESLCLTSYLSQSDVNSRIKVDYDTNIYETKLGFENNSNDAIDFDWPSDDDSKIKTEKIVIDIPIKKEIEVKSERKRKLKQPKPQRWIRKKKDPQGLGGVKKRNRPKALPATVTNTVDDKELFKHVAVVNLTVEEQFEEVQRRKESSNYQNSFYKCEICYKGFVDVRAWENHNKQHSEGVVECDICKLRFRSKHILSKHVKYHSTKYHCLQCPYVSRGSSQAKLHILWHRGVTYDCEHCGEKFRQRMSFITHLRMKHASDWVCGVCGNTFVSQLGLLQHKSQRHVDLDKTDLEDNPEAPFCDMCNVKFASPEAFKRHLVTARKHISMSENKYGCRECGESYKTARELRAHTKSRRECLRKPNYSTSPVTKNGDPKSWPMNCPHCGKEIANAHSYWWHFKSSHPDKEYYAGTDSICDVCGKGFPKRMLGAHMANHSKRYANDNESEEKCEICGKTFSKRSSLYSHRRTHSEARPHVCTVCGMGFKAKSVLLRHGLVHTGEKPYTCEICGKSFSQSNTCQQHVRTVHHKLPPLYISRSKRERMMRRQCNE</sequence>
<evidence type="ECO:0000256" key="8">
    <source>
        <dbReference type="ARBA" id="ARBA00023125"/>
    </source>
</evidence>
<evidence type="ECO:0000256" key="1">
    <source>
        <dbReference type="ARBA" id="ARBA00003767"/>
    </source>
</evidence>
<dbReference type="FunFam" id="3.30.160.60:FF:000065">
    <property type="entry name" value="B-cell CLL/lymphoma 6, member B"/>
    <property type="match status" value="1"/>
</dbReference>
<dbReference type="SMART" id="SM00355">
    <property type="entry name" value="ZnF_C2H2"/>
    <property type="match status" value="12"/>
</dbReference>
<dbReference type="GO" id="GO:0000978">
    <property type="term" value="F:RNA polymerase II cis-regulatory region sequence-specific DNA binding"/>
    <property type="evidence" value="ECO:0007669"/>
    <property type="project" value="TreeGrafter"/>
</dbReference>
<keyword evidence="5 11" id="KW-0863">Zinc-finger</keyword>
<comment type="function">
    <text evidence="1">May be involved in transcriptional regulation.</text>
</comment>
<organism evidence="14 15">
    <name type="scientific">Leptosia nina</name>
    <dbReference type="NCBI Taxonomy" id="320188"/>
    <lineage>
        <taxon>Eukaryota</taxon>
        <taxon>Metazoa</taxon>
        <taxon>Ecdysozoa</taxon>
        <taxon>Arthropoda</taxon>
        <taxon>Hexapoda</taxon>
        <taxon>Insecta</taxon>
        <taxon>Pterygota</taxon>
        <taxon>Neoptera</taxon>
        <taxon>Endopterygota</taxon>
        <taxon>Lepidoptera</taxon>
        <taxon>Glossata</taxon>
        <taxon>Ditrysia</taxon>
        <taxon>Papilionoidea</taxon>
        <taxon>Pieridae</taxon>
        <taxon>Pierinae</taxon>
        <taxon>Leptosia</taxon>
    </lineage>
</organism>
<feature type="domain" description="C2H2-type" evidence="13">
    <location>
        <begin position="188"/>
        <end position="211"/>
    </location>
</feature>
<dbReference type="SUPFAM" id="SSF57667">
    <property type="entry name" value="beta-beta-alpha zinc fingers"/>
    <property type="match status" value="5"/>
</dbReference>
<dbReference type="FunFam" id="3.30.160.60:FF:000097">
    <property type="entry name" value="Zinc finger protein"/>
    <property type="match status" value="1"/>
</dbReference>
<keyword evidence="6" id="KW-0862">Zinc</keyword>
<evidence type="ECO:0000313" key="14">
    <source>
        <dbReference type="EMBL" id="CAK1542360.1"/>
    </source>
</evidence>
<keyword evidence="3" id="KW-0479">Metal-binding</keyword>
<keyword evidence="7" id="KW-0805">Transcription regulation</keyword>
<dbReference type="Proteomes" id="UP001497472">
    <property type="component" value="Unassembled WGS sequence"/>
</dbReference>
<keyword evidence="9" id="KW-0804">Transcription</keyword>
<dbReference type="InterPro" id="IPR036236">
    <property type="entry name" value="Znf_C2H2_sf"/>
</dbReference>
<dbReference type="Pfam" id="PF00096">
    <property type="entry name" value="zf-C2H2"/>
    <property type="match status" value="2"/>
</dbReference>
<proteinExistence type="predicted"/>
<keyword evidence="4" id="KW-0677">Repeat</keyword>
<feature type="domain" description="C2H2-type" evidence="13">
    <location>
        <begin position="268"/>
        <end position="296"/>
    </location>
</feature>
<evidence type="ECO:0000256" key="3">
    <source>
        <dbReference type="ARBA" id="ARBA00022723"/>
    </source>
</evidence>
<keyword evidence="10" id="KW-0539">Nucleus</keyword>
<dbReference type="GO" id="GO:0008270">
    <property type="term" value="F:zinc ion binding"/>
    <property type="evidence" value="ECO:0007669"/>
    <property type="project" value="UniProtKB-KW"/>
</dbReference>
<name>A0AAV1J1X0_9NEOP</name>
<dbReference type="PANTHER" id="PTHR24376">
    <property type="entry name" value="ZINC FINGER PROTEIN"/>
    <property type="match status" value="1"/>
</dbReference>
<evidence type="ECO:0000256" key="2">
    <source>
        <dbReference type="ARBA" id="ARBA00004123"/>
    </source>
</evidence>
<dbReference type="EMBL" id="CAVLEF010000003">
    <property type="protein sequence ID" value="CAK1542360.1"/>
    <property type="molecule type" value="Genomic_DNA"/>
</dbReference>
<gene>
    <name evidence="14" type="ORF">LNINA_LOCUS2264</name>
</gene>
<evidence type="ECO:0000256" key="6">
    <source>
        <dbReference type="ARBA" id="ARBA00022833"/>
    </source>
</evidence>
<protein>
    <recommendedName>
        <fullName evidence="13">C2H2-type domain-containing protein</fullName>
    </recommendedName>
</protein>
<comment type="caution">
    <text evidence="14">The sequence shown here is derived from an EMBL/GenBank/DDBJ whole genome shotgun (WGS) entry which is preliminary data.</text>
</comment>
<feature type="compositionally biased region" description="Basic residues" evidence="12">
    <location>
        <begin position="108"/>
        <end position="126"/>
    </location>
</feature>
<dbReference type="PROSITE" id="PS00028">
    <property type="entry name" value="ZINC_FINGER_C2H2_1"/>
    <property type="match status" value="8"/>
</dbReference>
<evidence type="ECO:0000256" key="11">
    <source>
        <dbReference type="PROSITE-ProRule" id="PRU00042"/>
    </source>
</evidence>
<evidence type="ECO:0000256" key="10">
    <source>
        <dbReference type="ARBA" id="ARBA00023242"/>
    </source>
</evidence>
<evidence type="ECO:0000256" key="9">
    <source>
        <dbReference type="ARBA" id="ARBA00023163"/>
    </source>
</evidence>
<dbReference type="Pfam" id="PF13912">
    <property type="entry name" value="zf-C2H2_6"/>
    <property type="match status" value="2"/>
</dbReference>
<dbReference type="FunFam" id="3.30.160.60:FF:000446">
    <property type="entry name" value="Zinc finger protein"/>
    <property type="match status" value="1"/>
</dbReference>
<feature type="domain" description="C2H2-type" evidence="13">
    <location>
        <begin position="508"/>
        <end position="535"/>
    </location>
</feature>
<feature type="domain" description="C2H2-type" evidence="13">
    <location>
        <begin position="215"/>
        <end position="242"/>
    </location>
</feature>